<dbReference type="SUPFAM" id="SSF53182">
    <property type="entry name" value="Pyrrolidone carboxyl peptidase (pyroglutamate aminopeptidase)"/>
    <property type="match status" value="1"/>
</dbReference>
<dbReference type="InterPro" id="IPR036440">
    <property type="entry name" value="Peptidase_C15-like_sf"/>
</dbReference>
<dbReference type="Pfam" id="PF01470">
    <property type="entry name" value="Peptidase_C15"/>
    <property type="match status" value="1"/>
</dbReference>
<dbReference type="PANTHER" id="PTHR23402:SF1">
    <property type="entry name" value="PYROGLUTAMYL-PEPTIDASE I"/>
    <property type="match status" value="1"/>
</dbReference>
<keyword evidence="2" id="KW-0963">Cytoplasm</keyword>
<accession>A0A6J3KNS2</accession>
<dbReference type="GO" id="GO:0005829">
    <property type="term" value="C:cytosol"/>
    <property type="evidence" value="ECO:0007669"/>
    <property type="project" value="InterPro"/>
</dbReference>
<reference evidence="7" key="1">
    <citation type="submission" date="2025-08" db="UniProtKB">
        <authorList>
            <consortium name="RefSeq"/>
        </authorList>
    </citation>
    <scope>IDENTIFICATION</scope>
    <source>
        <tissue evidence="7">Muscle</tissue>
    </source>
</reference>
<sequence>MEINKKYTVLVTGFGPFDNHIVNASWEAAKELNKLCINSKELMDVEVIVKEIPVSYEDVTKYVPKFWQEYKPIVVLHLGVSRQARCLTIECRAHSNGYLRKDIFNKCPDESNIESEIFETKINAKQICNIINESSDKTKCNACISYNAGRYLCEYIFYKSLQIAPKKTLFVHVPDFNQYSSVQSAKGLYEILYYIIEDMKKQ</sequence>
<protein>
    <submittedName>
        <fullName evidence="7">Pyroglutamyl-peptidase 1</fullName>
    </submittedName>
</protein>
<gene>
    <name evidence="7" type="primary">LOC117236169</name>
</gene>
<dbReference type="GeneID" id="117236169"/>
<evidence type="ECO:0000256" key="2">
    <source>
        <dbReference type="ARBA" id="ARBA00022490"/>
    </source>
</evidence>
<dbReference type="GO" id="GO:0016920">
    <property type="term" value="F:pyroglutamyl-peptidase activity"/>
    <property type="evidence" value="ECO:0007669"/>
    <property type="project" value="InterPro"/>
</dbReference>
<keyword evidence="6" id="KW-1185">Reference proteome</keyword>
<dbReference type="PIRSF" id="PIRSF015592">
    <property type="entry name" value="Prld-crbxl_pptds"/>
    <property type="match status" value="1"/>
</dbReference>
<dbReference type="InterPro" id="IPR000816">
    <property type="entry name" value="Peptidase_C15"/>
</dbReference>
<evidence type="ECO:0000256" key="4">
    <source>
        <dbReference type="ARBA" id="ARBA00022801"/>
    </source>
</evidence>
<dbReference type="KEGG" id="bvk:117236169"/>
<evidence type="ECO:0000313" key="6">
    <source>
        <dbReference type="Proteomes" id="UP000504631"/>
    </source>
</evidence>
<comment type="similarity">
    <text evidence="1">Belongs to the peptidase C15 family.</text>
</comment>
<keyword evidence="4" id="KW-0378">Hydrolase</keyword>
<dbReference type="InterPro" id="IPR016125">
    <property type="entry name" value="Peptidase_C15-like"/>
</dbReference>
<organism evidence="6 7">
    <name type="scientific">Bombus vosnesenskii</name>
    <dbReference type="NCBI Taxonomy" id="207650"/>
    <lineage>
        <taxon>Eukaryota</taxon>
        <taxon>Metazoa</taxon>
        <taxon>Ecdysozoa</taxon>
        <taxon>Arthropoda</taxon>
        <taxon>Hexapoda</taxon>
        <taxon>Insecta</taxon>
        <taxon>Pterygota</taxon>
        <taxon>Neoptera</taxon>
        <taxon>Endopterygota</taxon>
        <taxon>Hymenoptera</taxon>
        <taxon>Apocrita</taxon>
        <taxon>Aculeata</taxon>
        <taxon>Apoidea</taxon>
        <taxon>Anthophila</taxon>
        <taxon>Apidae</taxon>
        <taxon>Bombus</taxon>
        <taxon>Pyrobombus</taxon>
    </lineage>
</organism>
<evidence type="ECO:0000256" key="5">
    <source>
        <dbReference type="ARBA" id="ARBA00022807"/>
    </source>
</evidence>
<dbReference type="CDD" id="cd00501">
    <property type="entry name" value="Peptidase_C15"/>
    <property type="match status" value="1"/>
</dbReference>
<dbReference type="Proteomes" id="UP000504631">
    <property type="component" value="Unplaced"/>
</dbReference>
<dbReference type="AlphaFoldDB" id="A0A6J3KNS2"/>
<dbReference type="RefSeq" id="XP_033354787.1">
    <property type="nucleotide sequence ID" value="XM_033498896.1"/>
</dbReference>
<dbReference type="Gene3D" id="3.40.630.20">
    <property type="entry name" value="Peptidase C15, pyroglutamyl peptidase I-like"/>
    <property type="match status" value="1"/>
</dbReference>
<keyword evidence="5" id="KW-0788">Thiol protease</keyword>
<evidence type="ECO:0000256" key="1">
    <source>
        <dbReference type="ARBA" id="ARBA00006641"/>
    </source>
</evidence>
<dbReference type="PRINTS" id="PR00706">
    <property type="entry name" value="PYROGLUPTASE"/>
</dbReference>
<evidence type="ECO:0000256" key="3">
    <source>
        <dbReference type="ARBA" id="ARBA00022670"/>
    </source>
</evidence>
<name>A0A6J3KNS2_9HYME</name>
<keyword evidence="3" id="KW-0645">Protease</keyword>
<evidence type="ECO:0000313" key="7">
    <source>
        <dbReference type="RefSeq" id="XP_033354787.1"/>
    </source>
</evidence>
<proteinExistence type="inferred from homology"/>
<dbReference type="GO" id="GO:0006508">
    <property type="term" value="P:proteolysis"/>
    <property type="evidence" value="ECO:0007669"/>
    <property type="project" value="UniProtKB-KW"/>
</dbReference>
<dbReference type="PANTHER" id="PTHR23402">
    <property type="entry name" value="PROTEASE FAMILY C15 PYROGLUTAMYL-PEPTIDASE I-RELATED"/>
    <property type="match status" value="1"/>
</dbReference>